<protein>
    <submittedName>
        <fullName evidence="2 4">Uncharacterized protein</fullName>
    </submittedName>
</protein>
<feature type="region of interest" description="Disordered" evidence="1">
    <location>
        <begin position="1"/>
        <end position="66"/>
    </location>
</feature>
<dbReference type="EMBL" id="UZAJ01040854">
    <property type="protein sequence ID" value="VDP17032.1"/>
    <property type="molecule type" value="Genomic_DNA"/>
</dbReference>
<keyword evidence="3" id="KW-1185">Reference proteome</keyword>
<evidence type="ECO:0000313" key="4">
    <source>
        <dbReference type="WBParaSite" id="OFLC_0001444201-mRNA-1"/>
    </source>
</evidence>
<gene>
    <name evidence="2" type="ORF">OFLC_LOCUS14434</name>
</gene>
<dbReference type="AlphaFoldDB" id="A0A183I3X2"/>
<evidence type="ECO:0000313" key="2">
    <source>
        <dbReference type="EMBL" id="VDP17032.1"/>
    </source>
</evidence>
<organism evidence="4">
    <name type="scientific">Onchocerca flexuosa</name>
    <dbReference type="NCBI Taxonomy" id="387005"/>
    <lineage>
        <taxon>Eukaryota</taxon>
        <taxon>Metazoa</taxon>
        <taxon>Ecdysozoa</taxon>
        <taxon>Nematoda</taxon>
        <taxon>Chromadorea</taxon>
        <taxon>Rhabditida</taxon>
        <taxon>Spirurina</taxon>
        <taxon>Spiruromorpha</taxon>
        <taxon>Filarioidea</taxon>
        <taxon>Onchocercidae</taxon>
        <taxon>Onchocerca</taxon>
    </lineage>
</organism>
<sequence length="66" mass="8113">MGEERNSRKERKSEGGNLQETDVLREKRRKTDELREKRRKTDELREKRRKTDELRENESITVNGRR</sequence>
<feature type="compositionally biased region" description="Basic and acidic residues" evidence="1">
    <location>
        <begin position="1"/>
        <end position="14"/>
    </location>
</feature>
<reference evidence="2 3" key="2">
    <citation type="submission" date="2018-11" db="EMBL/GenBank/DDBJ databases">
        <authorList>
            <consortium name="Pathogen Informatics"/>
        </authorList>
    </citation>
    <scope>NUCLEOTIDE SEQUENCE [LARGE SCALE GENOMIC DNA]</scope>
</reference>
<accession>A0A183I3X2</accession>
<name>A0A183I3X2_9BILA</name>
<proteinExistence type="predicted"/>
<dbReference type="WBParaSite" id="OFLC_0001444201-mRNA-1">
    <property type="protein sequence ID" value="OFLC_0001444201-mRNA-1"/>
    <property type="gene ID" value="OFLC_0001444201"/>
</dbReference>
<dbReference type="Proteomes" id="UP000267606">
    <property type="component" value="Unassembled WGS sequence"/>
</dbReference>
<evidence type="ECO:0000313" key="3">
    <source>
        <dbReference type="Proteomes" id="UP000267606"/>
    </source>
</evidence>
<evidence type="ECO:0000256" key="1">
    <source>
        <dbReference type="SAM" id="MobiDB-lite"/>
    </source>
</evidence>
<feature type="compositionally biased region" description="Basic and acidic residues" evidence="1">
    <location>
        <begin position="22"/>
        <end position="58"/>
    </location>
</feature>
<reference evidence="4" key="1">
    <citation type="submission" date="2016-06" db="UniProtKB">
        <authorList>
            <consortium name="WormBaseParasite"/>
        </authorList>
    </citation>
    <scope>IDENTIFICATION</scope>
</reference>